<dbReference type="AlphaFoldDB" id="A0A521CTF3"/>
<evidence type="ECO:0000256" key="1">
    <source>
        <dbReference type="ARBA" id="ARBA00005614"/>
    </source>
</evidence>
<dbReference type="Pfam" id="PF00708">
    <property type="entry name" value="Acylphosphatase"/>
    <property type="match status" value="1"/>
</dbReference>
<protein>
    <recommendedName>
        <fullName evidence="2 4">Acylphosphatase</fullName>
        <ecNumber evidence="2 4">3.6.1.7</ecNumber>
    </recommendedName>
</protein>
<name>A0A521CTF3_9SPHI</name>
<dbReference type="Proteomes" id="UP000315971">
    <property type="component" value="Unassembled WGS sequence"/>
</dbReference>
<feature type="domain" description="Acylphosphatase-like" evidence="7">
    <location>
        <begin position="3"/>
        <end position="89"/>
    </location>
</feature>
<dbReference type="GO" id="GO:0003998">
    <property type="term" value="F:acylphosphatase activity"/>
    <property type="evidence" value="ECO:0007669"/>
    <property type="project" value="UniProtKB-EC"/>
</dbReference>
<reference evidence="8 9" key="1">
    <citation type="submission" date="2017-05" db="EMBL/GenBank/DDBJ databases">
        <authorList>
            <person name="Varghese N."/>
            <person name="Submissions S."/>
        </authorList>
    </citation>
    <scope>NUCLEOTIDE SEQUENCE [LARGE SCALE GENOMIC DNA]</scope>
    <source>
        <strain evidence="8 9">DSM 21342</strain>
    </source>
</reference>
<feature type="active site" evidence="4">
    <location>
        <position position="18"/>
    </location>
</feature>
<feature type="active site" evidence="4">
    <location>
        <position position="36"/>
    </location>
</feature>
<evidence type="ECO:0000259" key="7">
    <source>
        <dbReference type="PROSITE" id="PS51160"/>
    </source>
</evidence>
<comment type="similarity">
    <text evidence="1 6">Belongs to the acylphosphatase family.</text>
</comment>
<dbReference type="InterPro" id="IPR036046">
    <property type="entry name" value="Acylphosphatase-like_dom_sf"/>
</dbReference>
<evidence type="ECO:0000256" key="3">
    <source>
        <dbReference type="ARBA" id="ARBA00047645"/>
    </source>
</evidence>
<dbReference type="OrthoDB" id="9808093at2"/>
<evidence type="ECO:0000256" key="2">
    <source>
        <dbReference type="ARBA" id="ARBA00012150"/>
    </source>
</evidence>
<dbReference type="InterPro" id="IPR020456">
    <property type="entry name" value="Acylphosphatase"/>
</dbReference>
<dbReference type="PROSITE" id="PS00150">
    <property type="entry name" value="ACYLPHOSPHATASE_1"/>
    <property type="match status" value="1"/>
</dbReference>
<dbReference type="PRINTS" id="PR00112">
    <property type="entry name" value="ACYLPHPHTASE"/>
</dbReference>
<dbReference type="InterPro" id="IPR017968">
    <property type="entry name" value="Acylphosphatase_CS"/>
</dbReference>
<dbReference type="RefSeq" id="WP_142603317.1">
    <property type="nucleotide sequence ID" value="NZ_FXSZ01000004.1"/>
</dbReference>
<evidence type="ECO:0000313" key="8">
    <source>
        <dbReference type="EMBL" id="SMO62011.1"/>
    </source>
</evidence>
<evidence type="ECO:0000256" key="5">
    <source>
        <dbReference type="RuleBase" id="RU000553"/>
    </source>
</evidence>
<evidence type="ECO:0000313" key="9">
    <source>
        <dbReference type="Proteomes" id="UP000315971"/>
    </source>
</evidence>
<dbReference type="PANTHER" id="PTHR47268:SF4">
    <property type="entry name" value="ACYLPHOSPHATASE"/>
    <property type="match status" value="1"/>
</dbReference>
<accession>A0A521CTF3</accession>
<dbReference type="Gene3D" id="3.30.70.100">
    <property type="match status" value="1"/>
</dbReference>
<keyword evidence="4 5" id="KW-0378">Hydrolase</keyword>
<dbReference type="PROSITE" id="PS51160">
    <property type="entry name" value="ACYLPHOSPHATASE_3"/>
    <property type="match status" value="1"/>
</dbReference>
<dbReference type="PROSITE" id="PS00151">
    <property type="entry name" value="ACYLPHOSPHATASE_2"/>
    <property type="match status" value="1"/>
</dbReference>
<dbReference type="SUPFAM" id="SSF54975">
    <property type="entry name" value="Acylphosphatase/BLUF domain-like"/>
    <property type="match status" value="1"/>
</dbReference>
<dbReference type="InterPro" id="IPR001792">
    <property type="entry name" value="Acylphosphatase-like_dom"/>
</dbReference>
<dbReference type="EC" id="3.6.1.7" evidence="2 4"/>
<sequence length="95" mass="10573">MKHKNIQVIGKVQGVYFRASTKTAAEQIGVTGFVKNLEDGSVYIEAEGTEKQLEQLINWCHKGPDRAKVEAVRTADGPLQNFTTFEVVKKSIFGF</sequence>
<dbReference type="EMBL" id="FXSZ01000004">
    <property type="protein sequence ID" value="SMO62011.1"/>
    <property type="molecule type" value="Genomic_DNA"/>
</dbReference>
<comment type="catalytic activity">
    <reaction evidence="3 4 5">
        <text>an acyl phosphate + H2O = a carboxylate + phosphate + H(+)</text>
        <dbReference type="Rhea" id="RHEA:14965"/>
        <dbReference type="ChEBI" id="CHEBI:15377"/>
        <dbReference type="ChEBI" id="CHEBI:15378"/>
        <dbReference type="ChEBI" id="CHEBI:29067"/>
        <dbReference type="ChEBI" id="CHEBI:43474"/>
        <dbReference type="ChEBI" id="CHEBI:59918"/>
        <dbReference type="EC" id="3.6.1.7"/>
    </reaction>
</comment>
<dbReference type="PANTHER" id="PTHR47268">
    <property type="entry name" value="ACYLPHOSPHATASE"/>
    <property type="match status" value="1"/>
</dbReference>
<gene>
    <name evidence="8" type="ORF">SAMN06265350_104273</name>
</gene>
<organism evidence="8 9">
    <name type="scientific">Solitalea koreensis</name>
    <dbReference type="NCBI Taxonomy" id="543615"/>
    <lineage>
        <taxon>Bacteria</taxon>
        <taxon>Pseudomonadati</taxon>
        <taxon>Bacteroidota</taxon>
        <taxon>Sphingobacteriia</taxon>
        <taxon>Sphingobacteriales</taxon>
        <taxon>Sphingobacteriaceae</taxon>
        <taxon>Solitalea</taxon>
    </lineage>
</organism>
<evidence type="ECO:0000256" key="4">
    <source>
        <dbReference type="PROSITE-ProRule" id="PRU00520"/>
    </source>
</evidence>
<proteinExistence type="inferred from homology"/>
<evidence type="ECO:0000256" key="6">
    <source>
        <dbReference type="RuleBase" id="RU004168"/>
    </source>
</evidence>
<keyword evidence="9" id="KW-1185">Reference proteome</keyword>